<comment type="caution">
    <text evidence="2">The sequence shown here is derived from an EMBL/GenBank/DDBJ whole genome shotgun (WGS) entry which is preliminary data.</text>
</comment>
<organism evidence="2 3">
    <name type="scientific">Adineta ricciae</name>
    <name type="common">Rotifer</name>
    <dbReference type="NCBI Taxonomy" id="249248"/>
    <lineage>
        <taxon>Eukaryota</taxon>
        <taxon>Metazoa</taxon>
        <taxon>Spiralia</taxon>
        <taxon>Gnathifera</taxon>
        <taxon>Rotifera</taxon>
        <taxon>Eurotatoria</taxon>
        <taxon>Bdelloidea</taxon>
        <taxon>Adinetida</taxon>
        <taxon>Adinetidae</taxon>
        <taxon>Adineta</taxon>
    </lineage>
</organism>
<name>A0A816BIK6_ADIRI</name>
<sequence length="361" mass="41836">MKERYNGKETVHDFMKRIFPHNYNQYDVFYRNEPRDPHTYIPNETTASNPLQFRCRGNSGFETSFIQQHSAFSGLENTNQSRAPWESSNVQWSRANFDDRRTYYDHYNLTSQHTTLSDTRSDYRQPQTNMSQNTHGNLTWQAAIGLPPESIPKVPPAPVNSMNAYNNPEYHRQSSNTNNQQHLGSFQHQHPNNFQYQSLPETTNNMVPEFGGANDYSPVHSKLNQHTNNPSANTSNFQNPLKLLNTEQFMDQYGSYYKPTTTNMPAIPNTWSTPLESMQPKDIGFGGIVTKEMKIAWLREKCLEMMGAELFEKAHNYLLTQKGMQPPVHPVDIEYGLRQMVHDDAGRNVLDQLVFFELHFE</sequence>
<protein>
    <submittedName>
        <fullName evidence="2">Uncharacterized protein</fullName>
    </submittedName>
</protein>
<proteinExistence type="predicted"/>
<keyword evidence="3" id="KW-1185">Reference proteome</keyword>
<gene>
    <name evidence="2" type="ORF">XAT740_LOCUS48626</name>
</gene>
<feature type="region of interest" description="Disordered" evidence="1">
    <location>
        <begin position="167"/>
        <end position="195"/>
    </location>
</feature>
<evidence type="ECO:0000256" key="1">
    <source>
        <dbReference type="SAM" id="MobiDB-lite"/>
    </source>
</evidence>
<reference evidence="2" key="1">
    <citation type="submission" date="2021-02" db="EMBL/GenBank/DDBJ databases">
        <authorList>
            <person name="Nowell W R."/>
        </authorList>
    </citation>
    <scope>NUCLEOTIDE SEQUENCE</scope>
</reference>
<dbReference type="EMBL" id="CAJNOR010007014">
    <property type="protein sequence ID" value="CAF1608734.1"/>
    <property type="molecule type" value="Genomic_DNA"/>
</dbReference>
<evidence type="ECO:0000313" key="2">
    <source>
        <dbReference type="EMBL" id="CAF1608734.1"/>
    </source>
</evidence>
<accession>A0A816BIK6</accession>
<feature type="compositionally biased region" description="Polar residues" evidence="1">
    <location>
        <begin position="173"/>
        <end position="195"/>
    </location>
</feature>
<dbReference type="Proteomes" id="UP000663828">
    <property type="component" value="Unassembled WGS sequence"/>
</dbReference>
<dbReference type="AlphaFoldDB" id="A0A816BIK6"/>
<evidence type="ECO:0000313" key="3">
    <source>
        <dbReference type="Proteomes" id="UP000663828"/>
    </source>
</evidence>